<evidence type="ECO:0000313" key="2">
    <source>
        <dbReference type="Proteomes" id="UP001060215"/>
    </source>
</evidence>
<reference evidence="1 2" key="1">
    <citation type="journal article" date="2022" name="Plant J.">
        <title>Chromosome-level genome of Camellia lanceoleosa provides a valuable resource for understanding genome evolution and self-incompatibility.</title>
        <authorList>
            <person name="Gong W."/>
            <person name="Xiao S."/>
            <person name="Wang L."/>
            <person name="Liao Z."/>
            <person name="Chang Y."/>
            <person name="Mo W."/>
            <person name="Hu G."/>
            <person name="Li W."/>
            <person name="Zhao G."/>
            <person name="Zhu H."/>
            <person name="Hu X."/>
            <person name="Ji K."/>
            <person name="Xiang X."/>
            <person name="Song Q."/>
            <person name="Yuan D."/>
            <person name="Jin S."/>
            <person name="Zhang L."/>
        </authorList>
    </citation>
    <scope>NUCLEOTIDE SEQUENCE [LARGE SCALE GENOMIC DNA]</scope>
    <source>
        <strain evidence="1">SQ_2022a</strain>
    </source>
</reference>
<gene>
    <name evidence="1" type="ORF">LOK49_LG05G02137</name>
</gene>
<evidence type="ECO:0000313" key="1">
    <source>
        <dbReference type="EMBL" id="KAI8013783.1"/>
    </source>
</evidence>
<comment type="caution">
    <text evidence="1">The sequence shown here is derived from an EMBL/GenBank/DDBJ whole genome shotgun (WGS) entry which is preliminary data.</text>
</comment>
<protein>
    <submittedName>
        <fullName evidence="1">Glucan endo-1,3-beta-glucosidase 7</fullName>
    </submittedName>
</protein>
<dbReference type="EMBL" id="CM045761">
    <property type="protein sequence ID" value="KAI8013783.1"/>
    <property type="molecule type" value="Genomic_DNA"/>
</dbReference>
<proteinExistence type="predicted"/>
<name>A0ACC0HM82_9ERIC</name>
<accession>A0ACC0HM82</accession>
<sequence length="105" mass="11030">MPTPTSSAPSPTPTSTSLSLSPTPTSPPVSKLSATVSWVANNILPFYPTAKIHRIAVGNEVIATADKTPIAHLLPAMKSLHAALNPAEIFSIQIETYKASGEEDH</sequence>
<organism evidence="1 2">
    <name type="scientific">Camellia lanceoleosa</name>
    <dbReference type="NCBI Taxonomy" id="1840588"/>
    <lineage>
        <taxon>Eukaryota</taxon>
        <taxon>Viridiplantae</taxon>
        <taxon>Streptophyta</taxon>
        <taxon>Embryophyta</taxon>
        <taxon>Tracheophyta</taxon>
        <taxon>Spermatophyta</taxon>
        <taxon>Magnoliopsida</taxon>
        <taxon>eudicotyledons</taxon>
        <taxon>Gunneridae</taxon>
        <taxon>Pentapetalae</taxon>
        <taxon>asterids</taxon>
        <taxon>Ericales</taxon>
        <taxon>Theaceae</taxon>
        <taxon>Camellia</taxon>
    </lineage>
</organism>
<keyword evidence="2" id="KW-1185">Reference proteome</keyword>
<dbReference type="Proteomes" id="UP001060215">
    <property type="component" value="Chromosome 4"/>
</dbReference>